<dbReference type="PROSITE" id="PS51257">
    <property type="entry name" value="PROKAR_LIPOPROTEIN"/>
    <property type="match status" value="1"/>
</dbReference>
<evidence type="ECO:0000313" key="2">
    <source>
        <dbReference type="Proteomes" id="UP000267524"/>
    </source>
</evidence>
<accession>A0A3M7L6S0</accession>
<dbReference type="RefSeq" id="WP_122547580.1">
    <property type="nucleotide sequence ID" value="NZ_QWIV01000014.1"/>
</dbReference>
<evidence type="ECO:0000313" key="1">
    <source>
        <dbReference type="EMBL" id="RMZ58428.1"/>
    </source>
</evidence>
<gene>
    <name evidence="1" type="ORF">D1632_12460</name>
</gene>
<proteinExistence type="predicted"/>
<sequence>MKTNKFLQLILCLFFIIISCKKKDSTSYKILEKKQEYKTSNSGSKINNDSLKNKNIDISKFSKKEKTNIDNNIKVCVLPFDFTDYYNMCVVENDKGCETKYPSYIYPEDKNILESYGVKEQPSAFFILPRIHNLQPIILAFTDSDIEGYIFKVIDNKKVVSSLQIGKMDGEKIEDFIIKANYEIELYSRKDSAEKRVLKRIYRVQKGGLIK</sequence>
<name>A0A3M7L6S0_9FLAO</name>
<organism evidence="1 2">
    <name type="scientific">Chryseobacterium nematophagum</name>
    <dbReference type="NCBI Taxonomy" id="2305228"/>
    <lineage>
        <taxon>Bacteria</taxon>
        <taxon>Pseudomonadati</taxon>
        <taxon>Bacteroidota</taxon>
        <taxon>Flavobacteriia</taxon>
        <taxon>Flavobacteriales</taxon>
        <taxon>Weeksellaceae</taxon>
        <taxon>Chryseobacterium group</taxon>
        <taxon>Chryseobacterium</taxon>
    </lineage>
</organism>
<reference evidence="1 2" key="1">
    <citation type="submission" date="2018-08" db="EMBL/GenBank/DDBJ databases">
        <title>Chryseobacterium nematophagum: a novel matrix digesting pathogen of nematodes.</title>
        <authorList>
            <person name="Page A."/>
            <person name="Roberts M."/>
            <person name="Felix M.-A."/>
            <person name="Weir W."/>
        </authorList>
    </citation>
    <scope>NUCLEOTIDE SEQUENCE [LARGE SCALE GENOMIC DNA]</scope>
    <source>
        <strain evidence="1 2">JUb275</strain>
    </source>
</reference>
<dbReference type="Proteomes" id="UP000267524">
    <property type="component" value="Unassembled WGS sequence"/>
</dbReference>
<keyword evidence="2" id="KW-1185">Reference proteome</keyword>
<comment type="caution">
    <text evidence="1">The sequence shown here is derived from an EMBL/GenBank/DDBJ whole genome shotgun (WGS) entry which is preliminary data.</text>
</comment>
<dbReference type="EMBL" id="QWIV01000014">
    <property type="protein sequence ID" value="RMZ58428.1"/>
    <property type="molecule type" value="Genomic_DNA"/>
</dbReference>
<dbReference type="AlphaFoldDB" id="A0A3M7L6S0"/>
<protein>
    <submittedName>
        <fullName evidence="1">Uncharacterized protein</fullName>
    </submittedName>
</protein>